<organism evidence="1 2">
    <name type="scientific">Champsocephalus esox</name>
    <name type="common">pike icefish</name>
    <dbReference type="NCBI Taxonomy" id="159716"/>
    <lineage>
        <taxon>Eukaryota</taxon>
        <taxon>Metazoa</taxon>
        <taxon>Chordata</taxon>
        <taxon>Craniata</taxon>
        <taxon>Vertebrata</taxon>
        <taxon>Euteleostomi</taxon>
        <taxon>Actinopterygii</taxon>
        <taxon>Neopterygii</taxon>
        <taxon>Teleostei</taxon>
        <taxon>Neoteleostei</taxon>
        <taxon>Acanthomorphata</taxon>
        <taxon>Eupercaria</taxon>
        <taxon>Perciformes</taxon>
        <taxon>Notothenioidei</taxon>
        <taxon>Channichthyidae</taxon>
        <taxon>Champsocephalus</taxon>
    </lineage>
</organism>
<keyword evidence="2" id="KW-1185">Reference proteome</keyword>
<evidence type="ECO:0000313" key="1">
    <source>
        <dbReference type="EMBL" id="KAK5896662.1"/>
    </source>
</evidence>
<protein>
    <submittedName>
        <fullName evidence="1">Uncharacterized protein</fullName>
    </submittedName>
</protein>
<reference evidence="1 2" key="1">
    <citation type="journal article" date="2023" name="Mol. Biol. Evol.">
        <title>Genomics of Secondarily Temperate Adaptation in the Only Non-Antarctic Icefish.</title>
        <authorList>
            <person name="Rivera-Colon A.G."/>
            <person name="Rayamajhi N."/>
            <person name="Minhas B.F."/>
            <person name="Madrigal G."/>
            <person name="Bilyk K.T."/>
            <person name="Yoon V."/>
            <person name="Hune M."/>
            <person name="Gregory S."/>
            <person name="Cheng C.H.C."/>
            <person name="Catchen J.M."/>
        </authorList>
    </citation>
    <scope>NUCLEOTIDE SEQUENCE [LARGE SCALE GENOMIC DNA]</scope>
    <source>
        <strain evidence="1">JC2023a</strain>
    </source>
</reference>
<dbReference type="Proteomes" id="UP001335648">
    <property type="component" value="Unassembled WGS sequence"/>
</dbReference>
<dbReference type="AlphaFoldDB" id="A0AAN8GZW0"/>
<name>A0AAN8GZW0_9TELE</name>
<proteinExistence type="predicted"/>
<accession>A0AAN8GZW0</accession>
<sequence>MDLKCYVWRGKGISGMSEMTSWLLKSIHFLTLKQGMVFRGGVASFTPRDWAQPGMSGRVCTPLPPSPDFTPLLALLGFEHKPDHLRSWSRIVHRCISTVLVLPRLHWDIWSYSGCHLFRKRDRSRNWDP</sequence>
<gene>
    <name evidence="1" type="ORF">CesoFtcFv8_009801</name>
</gene>
<evidence type="ECO:0000313" key="2">
    <source>
        <dbReference type="Proteomes" id="UP001335648"/>
    </source>
</evidence>
<dbReference type="EMBL" id="JAULUE010002053">
    <property type="protein sequence ID" value="KAK5896662.1"/>
    <property type="molecule type" value="Genomic_DNA"/>
</dbReference>
<comment type="caution">
    <text evidence="1">The sequence shown here is derived from an EMBL/GenBank/DDBJ whole genome shotgun (WGS) entry which is preliminary data.</text>
</comment>